<dbReference type="Proteomes" id="UP000288805">
    <property type="component" value="Unassembled WGS sequence"/>
</dbReference>
<evidence type="ECO:0000313" key="3">
    <source>
        <dbReference type="Proteomes" id="UP000288805"/>
    </source>
</evidence>
<proteinExistence type="predicted"/>
<evidence type="ECO:0000256" key="1">
    <source>
        <dbReference type="SAM" id="MobiDB-lite"/>
    </source>
</evidence>
<accession>A0A438I4G5</accession>
<evidence type="ECO:0000313" key="2">
    <source>
        <dbReference type="EMBL" id="RVW91581.1"/>
    </source>
</evidence>
<dbReference type="AlphaFoldDB" id="A0A438I4G5"/>
<organism evidence="2 3">
    <name type="scientific">Vitis vinifera</name>
    <name type="common">Grape</name>
    <dbReference type="NCBI Taxonomy" id="29760"/>
    <lineage>
        <taxon>Eukaryota</taxon>
        <taxon>Viridiplantae</taxon>
        <taxon>Streptophyta</taxon>
        <taxon>Embryophyta</taxon>
        <taxon>Tracheophyta</taxon>
        <taxon>Spermatophyta</taxon>
        <taxon>Magnoliopsida</taxon>
        <taxon>eudicotyledons</taxon>
        <taxon>Gunneridae</taxon>
        <taxon>Pentapetalae</taxon>
        <taxon>rosids</taxon>
        <taxon>Vitales</taxon>
        <taxon>Vitaceae</taxon>
        <taxon>Viteae</taxon>
        <taxon>Vitis</taxon>
    </lineage>
</organism>
<feature type="region of interest" description="Disordered" evidence="1">
    <location>
        <begin position="190"/>
        <end position="262"/>
    </location>
</feature>
<sequence>MASYSGQQFTIAKQAKNICINRSSKLLFLKTCAMPHMNETKLIIAAVVSGDNRGDATPNSKIPWLYLLFCSSSTTLLVTLNPNVEMPMNFSDWTISTEGHFKEANTPSHHLTKYAVEVDGKHKSESTHFSIILFLLFYLFCLKRTVSTPSYTAPVLPSSMNQEASFLSPVSPLSPSLALMESSKASFQQSCLMKNQRQGTHSNPVAPVRPEHRQQDNQNSNQHRQNVSSQQQEEENIGVRLDISDSSRGQQMVPTKDCLARV</sequence>
<dbReference type="EMBL" id="QGNW01000143">
    <property type="protein sequence ID" value="RVW91581.1"/>
    <property type="molecule type" value="Genomic_DNA"/>
</dbReference>
<feature type="compositionally biased region" description="Polar residues" evidence="1">
    <location>
        <begin position="216"/>
        <end position="229"/>
    </location>
</feature>
<reference evidence="2 3" key="1">
    <citation type="journal article" date="2018" name="PLoS Genet.">
        <title>Population sequencing reveals clonal diversity and ancestral inbreeding in the grapevine cultivar Chardonnay.</title>
        <authorList>
            <person name="Roach M.J."/>
            <person name="Johnson D.L."/>
            <person name="Bohlmann J."/>
            <person name="van Vuuren H.J."/>
            <person name="Jones S.J."/>
            <person name="Pretorius I.S."/>
            <person name="Schmidt S.A."/>
            <person name="Borneman A.R."/>
        </authorList>
    </citation>
    <scope>NUCLEOTIDE SEQUENCE [LARGE SCALE GENOMIC DNA]</scope>
    <source>
        <strain evidence="3">cv. Chardonnay</strain>
        <tissue evidence="2">Leaf</tissue>
    </source>
</reference>
<comment type="caution">
    <text evidence="2">The sequence shown here is derived from an EMBL/GenBank/DDBJ whole genome shotgun (WGS) entry which is preliminary data.</text>
</comment>
<gene>
    <name evidence="2" type="ORF">CK203_024283</name>
</gene>
<feature type="compositionally biased region" description="Polar residues" evidence="1">
    <location>
        <begin position="190"/>
        <end position="203"/>
    </location>
</feature>
<feature type="compositionally biased region" description="Polar residues" evidence="1">
    <location>
        <begin position="244"/>
        <end position="253"/>
    </location>
</feature>
<protein>
    <submittedName>
        <fullName evidence="2">Uncharacterized protein</fullName>
    </submittedName>
</protein>
<name>A0A438I4G5_VITVI</name>